<dbReference type="EMBL" id="LBUT01000001">
    <property type="protein sequence ID" value="KKQ71687.1"/>
    <property type="molecule type" value="Genomic_DNA"/>
</dbReference>
<proteinExistence type="predicted"/>
<accession>A0A0G0JYV5</accession>
<evidence type="ECO:0000313" key="2">
    <source>
        <dbReference type="Proteomes" id="UP000034406"/>
    </source>
</evidence>
<dbReference type="AlphaFoldDB" id="A0A0G0JYV5"/>
<comment type="caution">
    <text evidence="1">The sequence shown here is derived from an EMBL/GenBank/DDBJ whole genome shotgun (WGS) entry which is preliminary data.</text>
</comment>
<evidence type="ECO:0000313" key="1">
    <source>
        <dbReference type="EMBL" id="KKQ71687.1"/>
    </source>
</evidence>
<sequence length="81" mass="9610">MENTELLSKLKAEYKQLFQNVWEFGGGYGFRLNHGIRVMSYCQKIAKFTYHRPLNRKMLKLGNKHQQVRTMLGHQVGRIEL</sequence>
<protein>
    <submittedName>
        <fullName evidence="1">Uncharacterized protein</fullName>
    </submittedName>
</protein>
<dbReference type="Proteomes" id="UP000034406">
    <property type="component" value="Unassembled WGS sequence"/>
</dbReference>
<reference evidence="1 2" key="1">
    <citation type="journal article" date="2015" name="Nature">
        <title>rRNA introns, odd ribosomes, and small enigmatic genomes across a large radiation of phyla.</title>
        <authorList>
            <person name="Brown C.T."/>
            <person name="Hug L.A."/>
            <person name="Thomas B.C."/>
            <person name="Sharon I."/>
            <person name="Castelle C.J."/>
            <person name="Singh A."/>
            <person name="Wilkins M.J."/>
            <person name="Williams K.H."/>
            <person name="Banfield J.F."/>
        </authorList>
    </citation>
    <scope>NUCLEOTIDE SEQUENCE [LARGE SCALE GENOMIC DNA]</scope>
</reference>
<organism evidence="1 2">
    <name type="scientific">Candidatus Shapirobacteria bacterium GW2011_GWE2_38_30</name>
    <dbReference type="NCBI Taxonomy" id="1618490"/>
    <lineage>
        <taxon>Bacteria</taxon>
        <taxon>Candidatus Shapironibacteriota</taxon>
    </lineage>
</organism>
<name>A0A0G0JYV5_9BACT</name>
<gene>
    <name evidence="1" type="ORF">US90_C0001G0017</name>
</gene>